<keyword evidence="3" id="KW-1185">Reference proteome</keyword>
<name>A0A0H2R7N3_9AGAM</name>
<dbReference type="EMBL" id="KQ086115">
    <property type="protein sequence ID" value="KLO07884.1"/>
    <property type="molecule type" value="Genomic_DNA"/>
</dbReference>
<evidence type="ECO:0000256" key="1">
    <source>
        <dbReference type="SAM" id="MobiDB-lite"/>
    </source>
</evidence>
<dbReference type="AlphaFoldDB" id="A0A0H2R7N3"/>
<gene>
    <name evidence="2" type="ORF">SCHPADRAFT_628641</name>
</gene>
<dbReference type="Proteomes" id="UP000053477">
    <property type="component" value="Unassembled WGS sequence"/>
</dbReference>
<accession>A0A0H2R7N3</accession>
<organism evidence="2 3">
    <name type="scientific">Schizopora paradoxa</name>
    <dbReference type="NCBI Taxonomy" id="27342"/>
    <lineage>
        <taxon>Eukaryota</taxon>
        <taxon>Fungi</taxon>
        <taxon>Dikarya</taxon>
        <taxon>Basidiomycota</taxon>
        <taxon>Agaricomycotina</taxon>
        <taxon>Agaricomycetes</taxon>
        <taxon>Hymenochaetales</taxon>
        <taxon>Schizoporaceae</taxon>
        <taxon>Schizopora</taxon>
    </lineage>
</organism>
<evidence type="ECO:0000313" key="3">
    <source>
        <dbReference type="Proteomes" id="UP000053477"/>
    </source>
</evidence>
<evidence type="ECO:0000313" key="2">
    <source>
        <dbReference type="EMBL" id="KLO07884.1"/>
    </source>
</evidence>
<protein>
    <submittedName>
        <fullName evidence="2">Uncharacterized protein</fullName>
    </submittedName>
</protein>
<proteinExistence type="predicted"/>
<sequence>MLCLSFAAELVVVDIVDILNPTTQKLLTRETFERVHHHSPTSRLEASPRVSPSPKSISRSAMKLLLMELIVGAKEVTIKGRRIRKRKAIRSVTKLNTSVPNQDVSYLPLLSSRAPALPTQLVFARTSCSSHVARCLARRRFKTKWIYQPGPRISMGIDTTTIAIDAPCRLLSYRLTQDNNDSRYLSTIARRIA</sequence>
<feature type="region of interest" description="Disordered" evidence="1">
    <location>
        <begin position="37"/>
        <end position="56"/>
    </location>
</feature>
<dbReference type="InParanoid" id="A0A0H2R7N3"/>
<reference evidence="2 3" key="1">
    <citation type="submission" date="2015-04" db="EMBL/GenBank/DDBJ databases">
        <title>Complete genome sequence of Schizopora paradoxa KUC8140, a cosmopolitan wood degrader in East Asia.</title>
        <authorList>
            <consortium name="DOE Joint Genome Institute"/>
            <person name="Min B."/>
            <person name="Park H."/>
            <person name="Jang Y."/>
            <person name="Kim J.-J."/>
            <person name="Kim K.H."/>
            <person name="Pangilinan J."/>
            <person name="Lipzen A."/>
            <person name="Riley R."/>
            <person name="Grigoriev I.V."/>
            <person name="Spatafora J.W."/>
            <person name="Choi I.-G."/>
        </authorList>
    </citation>
    <scope>NUCLEOTIDE SEQUENCE [LARGE SCALE GENOMIC DNA]</scope>
    <source>
        <strain evidence="2 3">KUC8140</strain>
    </source>
</reference>